<accession>A0ABU6G9V9</accession>
<feature type="domain" description="SLH" evidence="4">
    <location>
        <begin position="1337"/>
        <end position="1400"/>
    </location>
</feature>
<gene>
    <name evidence="5" type="ORF">P4I72_20560</name>
</gene>
<dbReference type="Pfam" id="PF02449">
    <property type="entry name" value="Glyco_hydro_42"/>
    <property type="match status" value="1"/>
</dbReference>
<dbReference type="EMBL" id="JARLKY010000051">
    <property type="protein sequence ID" value="MEC0229524.1"/>
    <property type="molecule type" value="Genomic_DNA"/>
</dbReference>
<dbReference type="InterPro" id="IPR032267">
    <property type="entry name" value="DUF4832"/>
</dbReference>
<keyword evidence="2" id="KW-0326">Glycosidase</keyword>
<dbReference type="PANTHER" id="PTHR43308">
    <property type="entry name" value="OUTER MEMBRANE PROTEIN ALPHA-RELATED"/>
    <property type="match status" value="1"/>
</dbReference>
<feature type="domain" description="SLH" evidence="4">
    <location>
        <begin position="1468"/>
        <end position="1525"/>
    </location>
</feature>
<name>A0ABU6G9V9_9BACL</name>
<reference evidence="5 6" key="1">
    <citation type="submission" date="2023-03" db="EMBL/GenBank/DDBJ databases">
        <title>Bacillus Genome Sequencing.</title>
        <authorList>
            <person name="Dunlap C."/>
        </authorList>
    </citation>
    <scope>NUCLEOTIDE SEQUENCE [LARGE SCALE GENOMIC DNA]</scope>
    <source>
        <strain evidence="5 6">BD-533</strain>
    </source>
</reference>
<dbReference type="InterPro" id="IPR017853">
    <property type="entry name" value="GH"/>
</dbReference>
<comment type="caution">
    <text evidence="5">The sequence shown here is derived from an EMBL/GenBank/DDBJ whole genome shotgun (WGS) entry which is preliminary data.</text>
</comment>
<dbReference type="Pfam" id="PF00395">
    <property type="entry name" value="SLH"/>
    <property type="match status" value="3"/>
</dbReference>
<evidence type="ECO:0000256" key="1">
    <source>
        <dbReference type="ARBA" id="ARBA00022801"/>
    </source>
</evidence>
<dbReference type="Gene3D" id="3.20.20.80">
    <property type="entry name" value="Glycosidases"/>
    <property type="match status" value="1"/>
</dbReference>
<evidence type="ECO:0000313" key="6">
    <source>
        <dbReference type="Proteomes" id="UP001338137"/>
    </source>
</evidence>
<evidence type="ECO:0000256" key="3">
    <source>
        <dbReference type="SAM" id="SignalP"/>
    </source>
</evidence>
<keyword evidence="1" id="KW-0378">Hydrolase</keyword>
<dbReference type="InterPro" id="IPR001119">
    <property type="entry name" value="SLH_dom"/>
</dbReference>
<protein>
    <submittedName>
        <fullName evidence="5">S-layer homology domain-containing protein</fullName>
    </submittedName>
</protein>
<keyword evidence="6" id="KW-1185">Reference proteome</keyword>
<sequence length="1525" mass="164347">MKSLSQWRKLSVQLSIASIILSMCVLPASISAQDSGQTSAKFTGAPGEWAAIQHDTISYEQSLNLLKAVQKNGKLYLLATGTGMNVGSSTFYIDSDINDESGAPEASWSNSSGIDYKIVDDQLYQFVNQQWEPRGSAVISKTASAFEAAIDLSKLGLSASAKLKVGYTKNGNSFMPEAGKTMLDVEAEASLFAPGIEVTVDGTAADWAGVTPLGQSADGSTKLYASQNNTTLSILVTGRLSGSNDVFIDTDKSNDTGFASWAWPKAGADYLFENGALYRNTGIGWSWTAVPVPQIQYAASGSGDNQVIEMSVPLSALGLAKPKPIYVAFNGGDYYAPAPGSNPGHVVPSLPDITLDGNDADWAGLDPVGISQSSDLQDLYAVVKGTKLYVLAHGTNLSGEMNLFINSDNDPATGHQGWQYAHTGADYLIQNGNVYKSTGPGWSWAAAGAAETVISSTYAAAGHSIMEAAIDMSSWDHVSSTVRVALGVGDSYAPQAQTAANYPAATSLSGSVITVDGQIDDWAQIDNQAAAGNTNLSLHAVQDDKKLYFLVQGANLNTQNEFFLDTDNDGGTGYADPRWAGAGIDYRIERNSLYRYEGAQAGWNRVGSVFYKPAPDAVQVYLYLDQIGRINPGAMKVGYVSKQAIALPEPGQTLLATSAVYHQPAVSDAFVPKESFDVLNNPYMGWVAWARDDDKKPLGEPYVQPNSLMYVGISWRELEPVKGQFDWAGIEAKYQFAYWNSLGKKLNLRLVMDTPTEDPTHKDIPDWLYDELVQAEGSAGAGKWYNTESIGSGFAPNYSSPVLISEHERMIQAYAEHYDNDPRIAFIQIGSLGHWGEFHNWPEDVSGKFPQLTISNQYVSHYINNFHHKLIGMRKPFPIAAEHHFGLFNDVFGDKGSTKSFLDWTINGWNEINLYLEPGENAPDVQAASKMPDFWKVNYSGGEFTSGNPLQSLKDEVMMESLYETYASHTSWLGPSSPADYQVGKDAVTQAVQENMDTMLKTMGYRFVLESASHRASAQAGDSVTLATYWNNKGVAPFYMDWPVAAALADASGQIVTSSITKASETDIRSWLPGSHQAELPLTLPSSLMTGTYSVLIGILDPQTNQPGIQLAIEGKRSDGWYALDTIAVQGKDPSASAPSSSSDSGYGGSLEGTIQLVAQADLVNGHVAIALDGSKSELRVPLAALPDKDAQLDITGPAFSLQIPKEVLEEVKSLQKLKGYQGAQLSLAWKEVKDMDLQNMLAGLPSAAGSNVWSSAGSAIRLELSLKGGDGQSEVLKQFAAPLILTLPLSTGSDHALAGVYYLADNGIPVFVDSSEDKGQLIAKVSHFSSYAVLALHKSFRDVPNTHWAFADIQRMAARHIIEGESDTDFAPDRSVNRAEFTAMLVRQLGLKAKKASTDTRFMDVEPQAWYAEAIQIAVQNGLVTGLGEGWFGPDQLISRQQAAVLLQRAIKAANLTMPAAVGNATYEAFADKEEGAVWAQDALRASVEQGLLQGLDDHMLAPAEHMSRAQASVILSRFKDLGK</sequence>
<dbReference type="Proteomes" id="UP001338137">
    <property type="component" value="Unassembled WGS sequence"/>
</dbReference>
<dbReference type="InterPro" id="IPR051465">
    <property type="entry name" value="Cell_Envelope_Struct_Comp"/>
</dbReference>
<dbReference type="PROSITE" id="PS51272">
    <property type="entry name" value="SLH"/>
    <property type="match status" value="3"/>
</dbReference>
<evidence type="ECO:0000259" key="4">
    <source>
        <dbReference type="PROSITE" id="PS51272"/>
    </source>
</evidence>
<dbReference type="InterPro" id="IPR013529">
    <property type="entry name" value="Glyco_hydro_42_N"/>
</dbReference>
<organism evidence="5 6">
    <name type="scientific">Paenibacillus alba</name>
    <dbReference type="NCBI Taxonomy" id="1197127"/>
    <lineage>
        <taxon>Bacteria</taxon>
        <taxon>Bacillati</taxon>
        <taxon>Bacillota</taxon>
        <taxon>Bacilli</taxon>
        <taxon>Bacillales</taxon>
        <taxon>Paenibacillaceae</taxon>
        <taxon>Paenibacillus</taxon>
    </lineage>
</organism>
<dbReference type="RefSeq" id="WP_326073556.1">
    <property type="nucleotide sequence ID" value="NZ_JARLKY010000051.1"/>
</dbReference>
<dbReference type="PANTHER" id="PTHR43308:SF5">
    <property type="entry name" value="S-LAYER PROTEIN _ PEPTIDOGLYCAN ENDO-BETA-N-ACETYLGLUCOSAMINIDASE"/>
    <property type="match status" value="1"/>
</dbReference>
<feature type="signal peptide" evidence="3">
    <location>
        <begin position="1"/>
        <end position="32"/>
    </location>
</feature>
<evidence type="ECO:0000313" key="5">
    <source>
        <dbReference type="EMBL" id="MEC0229524.1"/>
    </source>
</evidence>
<feature type="domain" description="SLH" evidence="4">
    <location>
        <begin position="1403"/>
        <end position="1462"/>
    </location>
</feature>
<dbReference type="Pfam" id="PF16116">
    <property type="entry name" value="DUF4832"/>
    <property type="match status" value="1"/>
</dbReference>
<dbReference type="SUPFAM" id="SSF51445">
    <property type="entry name" value="(Trans)glycosidases"/>
    <property type="match status" value="1"/>
</dbReference>
<evidence type="ECO:0000256" key="2">
    <source>
        <dbReference type="ARBA" id="ARBA00023295"/>
    </source>
</evidence>
<keyword evidence="3" id="KW-0732">Signal</keyword>
<proteinExistence type="predicted"/>
<feature type="chain" id="PRO_5046866456" evidence="3">
    <location>
        <begin position="33"/>
        <end position="1525"/>
    </location>
</feature>